<dbReference type="AlphaFoldDB" id="A0A1X2GCQ7"/>
<protein>
    <submittedName>
        <fullName evidence="1">Uncharacterized protein</fullName>
    </submittedName>
</protein>
<keyword evidence="2" id="KW-1185">Reference proteome</keyword>
<dbReference type="Proteomes" id="UP000242146">
    <property type="component" value="Unassembled WGS sequence"/>
</dbReference>
<evidence type="ECO:0000313" key="1">
    <source>
        <dbReference type="EMBL" id="ORX50858.1"/>
    </source>
</evidence>
<evidence type="ECO:0000313" key="2">
    <source>
        <dbReference type="Proteomes" id="UP000242146"/>
    </source>
</evidence>
<reference evidence="1 2" key="1">
    <citation type="submission" date="2016-07" db="EMBL/GenBank/DDBJ databases">
        <title>Pervasive Adenine N6-methylation of Active Genes in Fungi.</title>
        <authorList>
            <consortium name="DOE Joint Genome Institute"/>
            <person name="Mondo S.J."/>
            <person name="Dannebaum R.O."/>
            <person name="Kuo R.C."/>
            <person name="Labutti K."/>
            <person name="Haridas S."/>
            <person name="Kuo A."/>
            <person name="Salamov A."/>
            <person name="Ahrendt S.R."/>
            <person name="Lipzen A."/>
            <person name="Sullivan W."/>
            <person name="Andreopoulos W.B."/>
            <person name="Clum A."/>
            <person name="Lindquist E."/>
            <person name="Daum C."/>
            <person name="Ramamoorthy G.K."/>
            <person name="Gryganskyi A."/>
            <person name="Culley D."/>
            <person name="Magnuson J.K."/>
            <person name="James T.Y."/>
            <person name="O'Malley M.A."/>
            <person name="Stajich J.E."/>
            <person name="Spatafora J.W."/>
            <person name="Visel A."/>
            <person name="Grigoriev I.V."/>
        </authorList>
    </citation>
    <scope>NUCLEOTIDE SEQUENCE [LARGE SCALE GENOMIC DNA]</scope>
    <source>
        <strain evidence="1 2">NRRL 3301</strain>
    </source>
</reference>
<sequence length="99" mass="10845">MLKLLSSAFVAAAYHGDDGIELGERHFLVPRFATCLGRLKLATISRLLRFIQGSCVYDGDHLSLCSQVKGSRKDDCGCPVLNTATTHLSQPQIIDKLIQ</sequence>
<accession>A0A1X2GCQ7</accession>
<gene>
    <name evidence="1" type="ORF">DM01DRAFT_305497</name>
</gene>
<proteinExistence type="predicted"/>
<dbReference type="EMBL" id="MCGT01000022">
    <property type="protein sequence ID" value="ORX50858.1"/>
    <property type="molecule type" value="Genomic_DNA"/>
</dbReference>
<comment type="caution">
    <text evidence="1">The sequence shown here is derived from an EMBL/GenBank/DDBJ whole genome shotgun (WGS) entry which is preliminary data.</text>
</comment>
<name>A0A1X2GCQ7_9FUNG</name>
<organism evidence="1 2">
    <name type="scientific">Hesseltinella vesiculosa</name>
    <dbReference type="NCBI Taxonomy" id="101127"/>
    <lineage>
        <taxon>Eukaryota</taxon>
        <taxon>Fungi</taxon>
        <taxon>Fungi incertae sedis</taxon>
        <taxon>Mucoromycota</taxon>
        <taxon>Mucoromycotina</taxon>
        <taxon>Mucoromycetes</taxon>
        <taxon>Mucorales</taxon>
        <taxon>Cunninghamellaceae</taxon>
        <taxon>Hesseltinella</taxon>
    </lineage>
</organism>